<feature type="region of interest" description="Disordered" evidence="1">
    <location>
        <begin position="46"/>
        <end position="69"/>
    </location>
</feature>
<evidence type="ECO:0000313" key="2">
    <source>
        <dbReference type="EMBL" id="CAK6956315.1"/>
    </source>
</evidence>
<proteinExistence type="predicted"/>
<gene>
    <name evidence="2" type="ORF">FSCOSCO3_A032473</name>
</gene>
<organism evidence="2 3">
    <name type="scientific">Scomber scombrus</name>
    <name type="common">Atlantic mackerel</name>
    <name type="synonym">Scomber vernalis</name>
    <dbReference type="NCBI Taxonomy" id="13677"/>
    <lineage>
        <taxon>Eukaryota</taxon>
        <taxon>Metazoa</taxon>
        <taxon>Chordata</taxon>
        <taxon>Craniata</taxon>
        <taxon>Vertebrata</taxon>
        <taxon>Euteleostomi</taxon>
        <taxon>Actinopterygii</taxon>
        <taxon>Neopterygii</taxon>
        <taxon>Teleostei</taxon>
        <taxon>Neoteleostei</taxon>
        <taxon>Acanthomorphata</taxon>
        <taxon>Pelagiaria</taxon>
        <taxon>Scombriformes</taxon>
        <taxon>Scombridae</taxon>
        <taxon>Scomber</taxon>
    </lineage>
</organism>
<feature type="compositionally biased region" description="Basic and acidic residues" evidence="1">
    <location>
        <begin position="49"/>
        <end position="69"/>
    </location>
</feature>
<name>A0AAV1NAV4_SCOSC</name>
<dbReference type="Proteomes" id="UP001314229">
    <property type="component" value="Unassembled WGS sequence"/>
</dbReference>
<dbReference type="AlphaFoldDB" id="A0AAV1NAV4"/>
<accession>A0AAV1NAV4</accession>
<dbReference type="EMBL" id="CAWUFR010000024">
    <property type="protein sequence ID" value="CAK6956315.1"/>
    <property type="molecule type" value="Genomic_DNA"/>
</dbReference>
<protein>
    <submittedName>
        <fullName evidence="2">Uncharacterized protein</fullName>
    </submittedName>
</protein>
<comment type="caution">
    <text evidence="2">The sequence shown here is derived from an EMBL/GenBank/DDBJ whole genome shotgun (WGS) entry which is preliminary data.</text>
</comment>
<evidence type="ECO:0000256" key="1">
    <source>
        <dbReference type="SAM" id="MobiDB-lite"/>
    </source>
</evidence>
<evidence type="ECO:0000313" key="3">
    <source>
        <dbReference type="Proteomes" id="UP001314229"/>
    </source>
</evidence>
<sequence>MSFTRTSACIGNFSIDTSKTAILNRRSFIWIVSWLDSEEKLKLRRIRQRQREREREREGDGERERERERGQIYAGHTDWRPWYMLLDIPSHTGAKQGGMLLGIAPAFHWSYTVLKTNRCNRPSHIFPEQTLLGLRDLMAA</sequence>
<reference evidence="2 3" key="1">
    <citation type="submission" date="2024-01" db="EMBL/GenBank/DDBJ databases">
        <authorList>
            <person name="Alioto T."/>
            <person name="Alioto T."/>
            <person name="Gomez Garrido J."/>
        </authorList>
    </citation>
    <scope>NUCLEOTIDE SEQUENCE [LARGE SCALE GENOMIC DNA]</scope>
</reference>
<keyword evidence="3" id="KW-1185">Reference proteome</keyword>